<evidence type="ECO:0000259" key="14">
    <source>
        <dbReference type="Pfam" id="PF17801"/>
    </source>
</evidence>
<comment type="subcellular location">
    <subcellularLocation>
        <location evidence="3">Secreted</location>
    </subcellularLocation>
</comment>
<keyword evidence="6" id="KW-0732">Signal</keyword>
<dbReference type="SUPFAM" id="SSF51011">
    <property type="entry name" value="Glycosyl hydrolase domain"/>
    <property type="match status" value="1"/>
</dbReference>
<evidence type="ECO:0000256" key="5">
    <source>
        <dbReference type="ARBA" id="ARBA00022525"/>
    </source>
</evidence>
<dbReference type="RefSeq" id="XP_024700108.1">
    <property type="nucleotide sequence ID" value="XM_024845934.1"/>
</dbReference>
<dbReference type="STRING" id="1392250.A0A2I2FW63"/>
<dbReference type="InterPro" id="IPR013785">
    <property type="entry name" value="Aldolase_TIM"/>
</dbReference>
<sequence>MIPAALGTLQPRLQDGLARTPPMGWNTYNHYNCRPNEAIVRSNAKALVDTGLAELGYHYVTVDCGWTVSERTEKGLTWNETLFPEGFPALGKYLHDLGLLFGAYGDSGIKLCGSPPDNIGNLYHEEEDTKAYASWGVDALKYDNCFSDAATDYPNVNYEPSTSPHPRFVKMADALAQTNRSILFQVCEWGIDFPALWAPSIGHTWRIGNDILPAWRSIFRTLNQAVPQTSFAGPGQWPDLDMLEVGIGALTTPEEQTHFSLWAILKSPLTIGGVLKDENTSIGEESLAILKNKDVIGYNQDKLGVSASFRRRWTDEGYEVWSGPLSGGRTVAALINWKDEARDLTLNLPDIGLQFAGSLRNIWDGSTARDVKSSYTARVEPHGTILVELQDTIVSRQYPAKSFASSNGASTTFKSIYANTTSSKHTLTINFSEPASSSSKITLETTAGNGTISKAIPESSEQVSLNLPLVAGSSNSITIKNSPPIESIQVNSPRGTYYPSTNFTLGGSARKDSCGSGFCQPVGSRIRYISPNGTARAVVPATAGSKYIEIDYTNNDVAFDSAWGWGTNTRNLTVAINGGKPVRVEAPLSGRHSELFGPGLGWWDTATMGVLTQGWKDGDNEVVIGNVGGEQGFESYGADFVGLKVYS</sequence>
<dbReference type="GO" id="GO:0005576">
    <property type="term" value="C:extracellular region"/>
    <property type="evidence" value="ECO:0007669"/>
    <property type="project" value="UniProtKB-SubCell"/>
</dbReference>
<keyword evidence="7 13" id="KW-0378">Hydrolase</keyword>
<gene>
    <name evidence="15" type="ORF">P170DRAFT_391194</name>
</gene>
<accession>A0A2I2FW63</accession>
<dbReference type="Gene3D" id="3.20.20.70">
    <property type="entry name" value="Aldolase class I"/>
    <property type="match status" value="1"/>
</dbReference>
<protein>
    <recommendedName>
        <fullName evidence="13">Alpha-galactosidase</fullName>
        <ecNumber evidence="13">3.2.1.22</ecNumber>
    </recommendedName>
    <alternativeName>
        <fullName evidence="13">Melibiase</fullName>
    </alternativeName>
</protein>
<dbReference type="InterPro" id="IPR041233">
    <property type="entry name" value="Melibiase_C"/>
</dbReference>
<dbReference type="OrthoDB" id="5795902at2759"/>
<dbReference type="GO" id="GO:0004557">
    <property type="term" value="F:alpha-galactosidase activity"/>
    <property type="evidence" value="ECO:0007669"/>
    <property type="project" value="UniProtKB-EC"/>
</dbReference>
<organism evidence="15 16">
    <name type="scientific">Aspergillus steynii IBT 23096</name>
    <dbReference type="NCBI Taxonomy" id="1392250"/>
    <lineage>
        <taxon>Eukaryota</taxon>
        <taxon>Fungi</taxon>
        <taxon>Dikarya</taxon>
        <taxon>Ascomycota</taxon>
        <taxon>Pezizomycotina</taxon>
        <taxon>Eurotiomycetes</taxon>
        <taxon>Eurotiomycetidae</taxon>
        <taxon>Eurotiales</taxon>
        <taxon>Aspergillaceae</taxon>
        <taxon>Aspergillus</taxon>
        <taxon>Aspergillus subgen. Circumdati</taxon>
    </lineage>
</organism>
<keyword evidence="11 13" id="KW-0326">Glycosidase</keyword>
<dbReference type="InterPro" id="IPR017853">
    <property type="entry name" value="GH"/>
</dbReference>
<feature type="domain" description="Alpha galactosidase C-terminal" evidence="14">
    <location>
        <begin position="316"/>
        <end position="388"/>
    </location>
</feature>
<dbReference type="InterPro" id="IPR013780">
    <property type="entry name" value="Glyco_hydro_b"/>
</dbReference>
<reference evidence="15 16" key="1">
    <citation type="submission" date="2016-12" db="EMBL/GenBank/DDBJ databases">
        <title>The genomes of Aspergillus section Nigri reveals drivers in fungal speciation.</title>
        <authorList>
            <consortium name="DOE Joint Genome Institute"/>
            <person name="Vesth T.C."/>
            <person name="Nybo J."/>
            <person name="Theobald S."/>
            <person name="Brandl J."/>
            <person name="Frisvad J.C."/>
            <person name="Nielsen K.F."/>
            <person name="Lyhne E.K."/>
            <person name="Kogle M.E."/>
            <person name="Kuo A."/>
            <person name="Riley R."/>
            <person name="Clum A."/>
            <person name="Nolan M."/>
            <person name="Lipzen A."/>
            <person name="Salamov A."/>
            <person name="Henrissat B."/>
            <person name="Wiebenga A."/>
            <person name="De Vries R.P."/>
            <person name="Grigoriev I.V."/>
            <person name="Mortensen U.H."/>
            <person name="Andersen M.R."/>
            <person name="Baker S.E."/>
        </authorList>
    </citation>
    <scope>NUCLEOTIDE SEQUENCE [LARGE SCALE GENOMIC DNA]</scope>
    <source>
        <strain evidence="15 16">IBT 23096</strain>
    </source>
</reference>
<evidence type="ECO:0000313" key="16">
    <source>
        <dbReference type="Proteomes" id="UP000234275"/>
    </source>
</evidence>
<evidence type="ECO:0000256" key="7">
    <source>
        <dbReference type="ARBA" id="ARBA00022801"/>
    </source>
</evidence>
<evidence type="ECO:0000256" key="11">
    <source>
        <dbReference type="ARBA" id="ARBA00023295"/>
    </source>
</evidence>
<dbReference type="Gene3D" id="2.60.40.1180">
    <property type="entry name" value="Golgi alpha-mannosidase II"/>
    <property type="match status" value="1"/>
</dbReference>
<dbReference type="VEuPathDB" id="FungiDB:P170DRAFT_391194"/>
<dbReference type="Pfam" id="PF17801">
    <property type="entry name" value="Melibiase_C"/>
    <property type="match status" value="1"/>
</dbReference>
<dbReference type="PANTHER" id="PTHR11452:SF75">
    <property type="entry name" value="ALPHA-GALACTOSIDASE MEL1"/>
    <property type="match status" value="1"/>
</dbReference>
<evidence type="ECO:0000256" key="12">
    <source>
        <dbReference type="ARBA" id="ARBA00023326"/>
    </source>
</evidence>
<dbReference type="EMBL" id="MSFO01000008">
    <property type="protein sequence ID" value="PLB44806.1"/>
    <property type="molecule type" value="Genomic_DNA"/>
</dbReference>
<dbReference type="PANTHER" id="PTHR11452">
    <property type="entry name" value="ALPHA-GALACTOSIDASE/ALPHA-N-ACETYLGALACTOSAMINIDASE"/>
    <property type="match status" value="1"/>
</dbReference>
<dbReference type="CDD" id="cd14792">
    <property type="entry name" value="GH27"/>
    <property type="match status" value="1"/>
</dbReference>
<evidence type="ECO:0000256" key="1">
    <source>
        <dbReference type="ARBA" id="ARBA00001255"/>
    </source>
</evidence>
<evidence type="ECO:0000256" key="6">
    <source>
        <dbReference type="ARBA" id="ARBA00022729"/>
    </source>
</evidence>
<dbReference type="SUPFAM" id="SSF51445">
    <property type="entry name" value="(Trans)glycosidases"/>
    <property type="match status" value="1"/>
</dbReference>
<keyword evidence="9" id="KW-0325">Glycoprotein</keyword>
<dbReference type="InterPro" id="IPR002241">
    <property type="entry name" value="Glyco_hydro_27"/>
</dbReference>
<dbReference type="PRINTS" id="PR00740">
    <property type="entry name" value="GLHYDRLASE27"/>
</dbReference>
<evidence type="ECO:0000256" key="13">
    <source>
        <dbReference type="RuleBase" id="RU361168"/>
    </source>
</evidence>
<keyword evidence="16" id="KW-1185">Reference proteome</keyword>
<dbReference type="GeneID" id="36553633"/>
<keyword evidence="10" id="KW-0119">Carbohydrate metabolism</keyword>
<comment type="function">
    <text evidence="2">Hydrolyzes a variety of simple alpha-D-galactoside as well as more complex molecules such as oligosaccharides and polysaccharides.</text>
</comment>
<evidence type="ECO:0000256" key="10">
    <source>
        <dbReference type="ARBA" id="ARBA00023277"/>
    </source>
</evidence>
<comment type="caution">
    <text evidence="15">The sequence shown here is derived from an EMBL/GenBank/DDBJ whole genome shotgun (WGS) entry which is preliminary data.</text>
</comment>
<dbReference type="GO" id="GO:0000272">
    <property type="term" value="P:polysaccharide catabolic process"/>
    <property type="evidence" value="ECO:0007669"/>
    <property type="project" value="UniProtKB-KW"/>
</dbReference>
<dbReference type="FunFam" id="2.60.40.1180:FF:000008">
    <property type="entry name" value="Alpha-galactosidase"/>
    <property type="match status" value="1"/>
</dbReference>
<keyword evidence="12" id="KW-0624">Polysaccharide degradation</keyword>
<comment type="catalytic activity">
    <reaction evidence="1 13">
        <text>Hydrolysis of terminal, non-reducing alpha-D-galactose residues in alpha-D-galactosides, including galactose oligosaccharides, galactomannans and galactolipids.</text>
        <dbReference type="EC" id="3.2.1.22"/>
    </reaction>
</comment>
<evidence type="ECO:0000256" key="8">
    <source>
        <dbReference type="ARBA" id="ARBA00023157"/>
    </source>
</evidence>
<comment type="similarity">
    <text evidence="4 13">Belongs to the glycosyl hydrolase 27 family.</text>
</comment>
<name>A0A2I2FW63_9EURO</name>
<evidence type="ECO:0000256" key="3">
    <source>
        <dbReference type="ARBA" id="ARBA00004613"/>
    </source>
</evidence>
<dbReference type="CDD" id="cd04081">
    <property type="entry name" value="CBM35_galactosidase-like"/>
    <property type="match status" value="1"/>
</dbReference>
<dbReference type="Proteomes" id="UP000234275">
    <property type="component" value="Unassembled WGS sequence"/>
</dbReference>
<dbReference type="EC" id="3.2.1.22" evidence="13"/>
<keyword evidence="5" id="KW-0964">Secreted</keyword>
<dbReference type="AlphaFoldDB" id="A0A2I2FW63"/>
<evidence type="ECO:0000256" key="9">
    <source>
        <dbReference type="ARBA" id="ARBA00023180"/>
    </source>
</evidence>
<dbReference type="FunFam" id="3.20.20.70:FF:000197">
    <property type="entry name" value="Alpha-galactosidase"/>
    <property type="match status" value="1"/>
</dbReference>
<evidence type="ECO:0000256" key="2">
    <source>
        <dbReference type="ARBA" id="ARBA00003969"/>
    </source>
</evidence>
<proteinExistence type="inferred from homology"/>
<evidence type="ECO:0000313" key="15">
    <source>
        <dbReference type="EMBL" id="PLB44806.1"/>
    </source>
</evidence>
<dbReference type="Gene3D" id="2.60.120.260">
    <property type="entry name" value="Galactose-binding domain-like"/>
    <property type="match status" value="1"/>
</dbReference>
<dbReference type="Pfam" id="PF16499">
    <property type="entry name" value="Melibiase_2"/>
    <property type="match status" value="1"/>
</dbReference>
<evidence type="ECO:0000256" key="4">
    <source>
        <dbReference type="ARBA" id="ARBA00009743"/>
    </source>
</evidence>
<keyword evidence="8 13" id="KW-1015">Disulfide bond</keyword>